<dbReference type="CDD" id="cd02869">
    <property type="entry name" value="PseudoU_synth_RluA_like"/>
    <property type="match status" value="1"/>
</dbReference>
<dbReference type="InterPro" id="IPR002942">
    <property type="entry name" value="S4_RNA-bd"/>
</dbReference>
<dbReference type="Proteomes" id="UP000218113">
    <property type="component" value="Unassembled WGS sequence"/>
</dbReference>
<accession>A0A2A4TCB7</accession>
<dbReference type="SMART" id="SM00363">
    <property type="entry name" value="S4"/>
    <property type="match status" value="1"/>
</dbReference>
<evidence type="ECO:0000259" key="7">
    <source>
        <dbReference type="SMART" id="SM00363"/>
    </source>
</evidence>
<dbReference type="InterPro" id="IPR036986">
    <property type="entry name" value="S4_RNA-bd_sf"/>
</dbReference>
<reference evidence="9" key="1">
    <citation type="submission" date="2017-08" db="EMBL/GenBank/DDBJ databases">
        <title>A dynamic microbial community with high functional redundancy inhabits the cold, oxic subseafloor aquifer.</title>
        <authorList>
            <person name="Tully B.J."/>
            <person name="Wheat C.G."/>
            <person name="Glazer B.T."/>
            <person name="Huber J.A."/>
        </authorList>
    </citation>
    <scope>NUCLEOTIDE SEQUENCE [LARGE SCALE GENOMIC DNA]</scope>
</reference>
<evidence type="ECO:0000256" key="4">
    <source>
        <dbReference type="PIRSR" id="PIRSR606225-1"/>
    </source>
</evidence>
<proteinExistence type="inferred from homology"/>
<keyword evidence="2 5" id="KW-0694">RNA-binding</keyword>
<comment type="similarity">
    <text evidence="1 6">Belongs to the pseudouridine synthase RluA family.</text>
</comment>
<sequence>MDSFIVGKFIGRKRLDIVLAEHENISSRSRAQKMIQSGLVSLEGYSRKLAPKTVVRSGDVITFEALPVESTELVAVPYDLDIVFEDDHLIIVNKPKGMVVHPAVGHAQDTLVNYLLYHTRLSEVDAGRPGIVHRIDKDTSGLLVVAKDVETHEGLALQFFEHRVARKYEALVWGRPEPGKGIINQPLGRHPVDRKKFAIKEGGKRAVTHWEVRRKFRYLSLIECRLETGRTHQIRVHMNSIGHSLLGDPFYGRFRNYAGKYPIELLRSLKKFEGQALHAKTLGFEHPRTGQWVEFDSELPEEMQRILNALDAADN</sequence>
<dbReference type="PANTHER" id="PTHR21600">
    <property type="entry name" value="MITOCHONDRIAL RNA PSEUDOURIDINE SYNTHASE"/>
    <property type="match status" value="1"/>
</dbReference>
<evidence type="ECO:0000256" key="1">
    <source>
        <dbReference type="ARBA" id="ARBA00010876"/>
    </source>
</evidence>
<gene>
    <name evidence="8" type="ORF">COB67_01310</name>
</gene>
<evidence type="ECO:0000256" key="6">
    <source>
        <dbReference type="RuleBase" id="RU362028"/>
    </source>
</evidence>
<dbReference type="PANTHER" id="PTHR21600:SF44">
    <property type="entry name" value="RIBOSOMAL LARGE SUBUNIT PSEUDOURIDINE SYNTHASE D"/>
    <property type="match status" value="1"/>
</dbReference>
<dbReference type="PROSITE" id="PS50889">
    <property type="entry name" value="S4"/>
    <property type="match status" value="1"/>
</dbReference>
<evidence type="ECO:0000313" key="9">
    <source>
        <dbReference type="Proteomes" id="UP000218113"/>
    </source>
</evidence>
<dbReference type="GO" id="GO:0000455">
    <property type="term" value="P:enzyme-directed rRNA pseudouridine synthesis"/>
    <property type="evidence" value="ECO:0007669"/>
    <property type="project" value="TreeGrafter"/>
</dbReference>
<keyword evidence="3 6" id="KW-0413">Isomerase</keyword>
<dbReference type="InterPro" id="IPR006225">
    <property type="entry name" value="PsdUridine_synth_RluC/D"/>
</dbReference>
<dbReference type="NCBIfam" id="TIGR00005">
    <property type="entry name" value="rluA_subfam"/>
    <property type="match status" value="1"/>
</dbReference>
<dbReference type="GO" id="GO:0003723">
    <property type="term" value="F:RNA binding"/>
    <property type="evidence" value="ECO:0007669"/>
    <property type="project" value="UniProtKB-KW"/>
</dbReference>
<dbReference type="InterPro" id="IPR006145">
    <property type="entry name" value="PsdUridine_synth_RsuA/RluA"/>
</dbReference>
<dbReference type="Gene3D" id="3.30.2350.10">
    <property type="entry name" value="Pseudouridine synthase"/>
    <property type="match status" value="1"/>
</dbReference>
<dbReference type="PROSITE" id="PS01129">
    <property type="entry name" value="PSI_RLU"/>
    <property type="match status" value="1"/>
</dbReference>
<dbReference type="EC" id="5.4.99.-" evidence="6"/>
<comment type="function">
    <text evidence="6">Responsible for synthesis of pseudouridine from uracil.</text>
</comment>
<dbReference type="EMBL" id="NVSR01000003">
    <property type="protein sequence ID" value="PCI30617.1"/>
    <property type="molecule type" value="Genomic_DNA"/>
</dbReference>
<evidence type="ECO:0000256" key="2">
    <source>
        <dbReference type="ARBA" id="ARBA00022884"/>
    </source>
</evidence>
<dbReference type="CDD" id="cd00165">
    <property type="entry name" value="S4"/>
    <property type="match status" value="1"/>
</dbReference>
<dbReference type="InterPro" id="IPR050188">
    <property type="entry name" value="RluA_PseudoU_synthase"/>
</dbReference>
<dbReference type="GO" id="GO:0120159">
    <property type="term" value="F:rRNA pseudouridine synthase activity"/>
    <property type="evidence" value="ECO:0007669"/>
    <property type="project" value="UniProtKB-ARBA"/>
</dbReference>
<dbReference type="Pfam" id="PF01479">
    <property type="entry name" value="S4"/>
    <property type="match status" value="1"/>
</dbReference>
<comment type="catalytic activity">
    <reaction evidence="6">
        <text>a uridine in RNA = a pseudouridine in RNA</text>
        <dbReference type="Rhea" id="RHEA:48348"/>
        <dbReference type="Rhea" id="RHEA-COMP:12068"/>
        <dbReference type="Rhea" id="RHEA-COMP:12069"/>
        <dbReference type="ChEBI" id="CHEBI:65314"/>
        <dbReference type="ChEBI" id="CHEBI:65315"/>
    </reaction>
</comment>
<dbReference type="FunFam" id="3.30.2350.10:FF:000006">
    <property type="entry name" value="Pseudouridine synthase"/>
    <property type="match status" value="1"/>
</dbReference>
<evidence type="ECO:0000313" key="8">
    <source>
        <dbReference type="EMBL" id="PCI30617.1"/>
    </source>
</evidence>
<dbReference type="Pfam" id="PF00849">
    <property type="entry name" value="PseudoU_synth_2"/>
    <property type="match status" value="1"/>
</dbReference>
<comment type="caution">
    <text evidence="8">The sequence shown here is derived from an EMBL/GenBank/DDBJ whole genome shotgun (WGS) entry which is preliminary data.</text>
</comment>
<dbReference type="InterPro" id="IPR020103">
    <property type="entry name" value="PsdUridine_synth_cat_dom_sf"/>
</dbReference>
<dbReference type="AlphaFoldDB" id="A0A2A4TCB7"/>
<dbReference type="InterPro" id="IPR006224">
    <property type="entry name" value="PsdUridine_synth_RluA-like_CS"/>
</dbReference>
<dbReference type="SUPFAM" id="SSF55174">
    <property type="entry name" value="Alpha-L RNA-binding motif"/>
    <property type="match status" value="1"/>
</dbReference>
<organism evidence="8 9">
    <name type="scientific">SAR324 cluster bacterium</name>
    <dbReference type="NCBI Taxonomy" id="2024889"/>
    <lineage>
        <taxon>Bacteria</taxon>
        <taxon>Deltaproteobacteria</taxon>
        <taxon>SAR324 cluster</taxon>
    </lineage>
</organism>
<evidence type="ECO:0000256" key="5">
    <source>
        <dbReference type="PROSITE-ProRule" id="PRU00182"/>
    </source>
</evidence>
<dbReference type="SUPFAM" id="SSF55120">
    <property type="entry name" value="Pseudouridine synthase"/>
    <property type="match status" value="1"/>
</dbReference>
<evidence type="ECO:0000256" key="3">
    <source>
        <dbReference type="ARBA" id="ARBA00023235"/>
    </source>
</evidence>
<name>A0A2A4TCB7_9DELT</name>
<feature type="domain" description="RNA-binding S4" evidence="7">
    <location>
        <begin position="13"/>
        <end position="74"/>
    </location>
</feature>
<feature type="active site" evidence="4">
    <location>
        <position position="136"/>
    </location>
</feature>
<protein>
    <recommendedName>
        <fullName evidence="6">Pseudouridine synthase</fullName>
        <ecNumber evidence="6">5.4.99.-</ecNumber>
    </recommendedName>
</protein>
<dbReference type="Gene3D" id="3.10.290.10">
    <property type="entry name" value="RNA-binding S4 domain"/>
    <property type="match status" value="1"/>
</dbReference>